<sequence length="260" mass="30364">MKFDNTNLPSRLIPYAVKTIEVNPFRPLHLPYLSEAILTKNDAPLIEAVGQVIDFDVNQLTDGDFYCILTWLRFNSRDLPIYAEWECEGIVFRRAGDESGKIYTMEDIDQMAEQYFAAKGTEAEALMEDPSKIEWLEEDCDHYNKQDVKFEDFELKFMDESELDERLDYPRVRDLVAYKELGSDVRNQKVIGPVRYLKEGKTLHERLHSLDKIEMELFDKAARAHFTMDHGVLQRVYKKCPRCGTEHPFNVSIDAQSFFV</sequence>
<proteinExistence type="predicted"/>
<dbReference type="EMBL" id="PQ015379">
    <property type="protein sequence ID" value="XDJ15246.1"/>
    <property type="molecule type" value="Genomic_DNA"/>
</dbReference>
<organism evidence="1">
    <name type="scientific">Pseudomonas phage HRDY3</name>
    <dbReference type="NCBI Taxonomy" id="3236930"/>
    <lineage>
        <taxon>Viruses</taxon>
    </lineage>
</organism>
<name>A0AB39CED0_9VIRU</name>
<evidence type="ECO:0000313" key="1">
    <source>
        <dbReference type="EMBL" id="XDJ15246.1"/>
    </source>
</evidence>
<accession>A0AB39CED0</accession>
<reference evidence="1" key="1">
    <citation type="submission" date="2024-07" db="EMBL/GenBank/DDBJ databases">
        <authorList>
            <person name="Bringhurst R.M."/>
            <person name="Homer T.E."/>
        </authorList>
    </citation>
    <scope>NUCLEOTIDE SEQUENCE</scope>
</reference>
<protein>
    <submittedName>
        <fullName evidence="1">Uncharacterized protein</fullName>
    </submittedName>
</protein>